<keyword evidence="2" id="KW-0698">rRNA processing</keyword>
<dbReference type="InterPro" id="IPR044876">
    <property type="entry name" value="HRDC_dom_sf"/>
</dbReference>
<dbReference type="GO" id="GO:0071040">
    <property type="term" value="P:nuclear polyadenylation-dependent antisense transcript catabolic process"/>
    <property type="evidence" value="ECO:0007669"/>
    <property type="project" value="TreeGrafter"/>
</dbReference>
<dbReference type="Pfam" id="PF08066">
    <property type="entry name" value="PMC2NT"/>
    <property type="match status" value="1"/>
</dbReference>
<keyword evidence="7" id="KW-0539">Nucleus</keyword>
<evidence type="ECO:0000256" key="4">
    <source>
        <dbReference type="ARBA" id="ARBA00022801"/>
    </source>
</evidence>
<dbReference type="SMART" id="SM00474">
    <property type="entry name" value="35EXOc"/>
    <property type="match status" value="1"/>
</dbReference>
<comment type="similarity">
    <text evidence="8">Belongs to the exosome component 10/RRP6 family.</text>
</comment>
<name>A0AAD7V228_9FUNG</name>
<keyword evidence="6" id="KW-0269">Exonuclease</keyword>
<dbReference type="GO" id="GO:0003727">
    <property type="term" value="F:single-stranded RNA binding"/>
    <property type="evidence" value="ECO:0007669"/>
    <property type="project" value="TreeGrafter"/>
</dbReference>
<dbReference type="SUPFAM" id="SSF53098">
    <property type="entry name" value="Ribonuclease H-like"/>
    <property type="match status" value="1"/>
</dbReference>
<dbReference type="GeneID" id="83213848"/>
<accession>A0AAD7V228</accession>
<dbReference type="EMBL" id="JARTCD010000028">
    <property type="protein sequence ID" value="KAJ8657909.1"/>
    <property type="molecule type" value="Genomic_DNA"/>
</dbReference>
<keyword evidence="3" id="KW-0540">Nuclease</keyword>
<dbReference type="GO" id="GO:0000176">
    <property type="term" value="C:nuclear exosome (RNase complex)"/>
    <property type="evidence" value="ECO:0007669"/>
    <property type="project" value="InterPro"/>
</dbReference>
<dbReference type="Pfam" id="PF00570">
    <property type="entry name" value="HRDC"/>
    <property type="match status" value="1"/>
</dbReference>
<keyword evidence="5" id="KW-0271">Exosome</keyword>
<dbReference type="Gene3D" id="1.10.150.80">
    <property type="entry name" value="HRDC domain"/>
    <property type="match status" value="1"/>
</dbReference>
<dbReference type="GO" id="GO:0071038">
    <property type="term" value="P:TRAMP-dependent tRNA surveillance pathway"/>
    <property type="evidence" value="ECO:0007669"/>
    <property type="project" value="TreeGrafter"/>
</dbReference>
<evidence type="ECO:0000256" key="6">
    <source>
        <dbReference type="ARBA" id="ARBA00022839"/>
    </source>
</evidence>
<evidence type="ECO:0000313" key="11">
    <source>
        <dbReference type="EMBL" id="KAJ8657909.1"/>
    </source>
</evidence>
<dbReference type="InterPro" id="IPR036397">
    <property type="entry name" value="RNaseH_sf"/>
</dbReference>
<dbReference type="SMART" id="SM00341">
    <property type="entry name" value="HRDC"/>
    <property type="match status" value="1"/>
</dbReference>
<feature type="domain" description="HRDC" evidence="10">
    <location>
        <begin position="455"/>
        <end position="535"/>
    </location>
</feature>
<dbReference type="FunFam" id="3.30.420.10:FF:000059">
    <property type="entry name" value="Exosome complex exonuclease Rrp6"/>
    <property type="match status" value="1"/>
</dbReference>
<sequence length="737" mass="83840">MASTSVPDPKDQFKEYQESLFKSLVAATNAANALPSDDLGFYRSLDRQFAKDLDTCGSRLLTVANNVVQHCSGDTGAEFMAVDDVDDATFRFNNVIDVVDGLLEKADMYLDEMRGRTRKVENEHKQDAPEVTQVSTKNKLEYKLLHANNIARPQLQFKDRVDNSNKTPFIRKIKVKPHAKVPLDYGVTPEMMSDETPRSLPHPYEYEIEHLEYPEFMFEDKEPIMYEPFDTTSAIWVDNDEQLENMMKDLATAREIAIDLEHHNYRSYQGFTCLMQISIRDQDYIVDTLVLRDRLWQLNEYFANPNIVKVLHGAESDINWLQRDFGLYIVNMFDTYFATKLLEFPQHSLAFLLKKYCSVDADKKYQLADWRIRPLPEEMLKYARSDTHYLLYIYDCVRNELIGRSVANFNLLRAALQRSNALAATRYEKIVYDAETGSGPMGWKGLLIKWKHPMTEQQLAVYKAIHQWRDVTARQEDESTNYVLPNHMLFALVERMPTESASVIGCCNPCPPLVRMNAQAIGLLVQRAKMDVLFGNSTTASSSPSATTAQAISDAATATTPTSSSKSVNKKSQKPLERNLDPSVFDVVKVQEARLQQASQLSKPTSTLFGVASINDIDEDEKDRAIAERIRSTLKLTLPFEGLKVKVATPTPAAVKQEPVEEKPTTSTPIASTSSTPVAAEVKQEEEMLYVPSEERNTKKRNEPSSEGEPIVLRESQRKKKKNKKQKKNNNPQQQQQ</sequence>
<gene>
    <name evidence="11" type="ORF">O0I10_006437</name>
</gene>
<evidence type="ECO:0000259" key="10">
    <source>
        <dbReference type="PROSITE" id="PS50967"/>
    </source>
</evidence>
<evidence type="ECO:0000256" key="7">
    <source>
        <dbReference type="ARBA" id="ARBA00023242"/>
    </source>
</evidence>
<keyword evidence="12" id="KW-1185">Reference proteome</keyword>
<dbReference type="GO" id="GO:0071035">
    <property type="term" value="P:nuclear polyadenylation-dependent rRNA catabolic process"/>
    <property type="evidence" value="ECO:0007669"/>
    <property type="project" value="TreeGrafter"/>
</dbReference>
<evidence type="ECO:0000256" key="9">
    <source>
        <dbReference type="SAM" id="MobiDB-lite"/>
    </source>
</evidence>
<dbReference type="InterPro" id="IPR002121">
    <property type="entry name" value="HRDC_dom"/>
</dbReference>
<feature type="compositionally biased region" description="Basic residues" evidence="9">
    <location>
        <begin position="717"/>
        <end position="728"/>
    </location>
</feature>
<dbReference type="InterPro" id="IPR049559">
    <property type="entry name" value="Rrp6p-like_exo"/>
</dbReference>
<dbReference type="GO" id="GO:0071051">
    <property type="term" value="P:poly(A)-dependent snoRNA 3'-end processing"/>
    <property type="evidence" value="ECO:0007669"/>
    <property type="project" value="TreeGrafter"/>
</dbReference>
<feature type="compositionally biased region" description="Basic and acidic residues" evidence="9">
    <location>
        <begin position="693"/>
        <end position="704"/>
    </location>
</feature>
<dbReference type="AlphaFoldDB" id="A0AAD7V228"/>
<dbReference type="InterPro" id="IPR012588">
    <property type="entry name" value="Exosome-assoc_fac_Rrp6_N"/>
</dbReference>
<protein>
    <recommendedName>
        <fullName evidence="10">HRDC domain-containing protein</fullName>
    </recommendedName>
</protein>
<dbReference type="InterPro" id="IPR002562">
    <property type="entry name" value="3'-5'_exonuclease_dom"/>
</dbReference>
<dbReference type="RefSeq" id="XP_058342822.1">
    <property type="nucleotide sequence ID" value="XM_058486465.1"/>
</dbReference>
<dbReference type="Proteomes" id="UP001234581">
    <property type="component" value="Unassembled WGS sequence"/>
</dbReference>
<feature type="region of interest" description="Disordered" evidence="9">
    <location>
        <begin position="537"/>
        <end position="576"/>
    </location>
</feature>
<dbReference type="SUPFAM" id="SSF47819">
    <property type="entry name" value="HRDC-like"/>
    <property type="match status" value="1"/>
</dbReference>
<dbReference type="GO" id="GO:0071039">
    <property type="term" value="P:nuclear polyadenylation-dependent CUT catabolic process"/>
    <property type="evidence" value="ECO:0007669"/>
    <property type="project" value="TreeGrafter"/>
</dbReference>
<reference evidence="11 12" key="1">
    <citation type="submission" date="2023-03" db="EMBL/GenBank/DDBJ databases">
        <title>Genome sequence of Lichtheimia ornata CBS 291.66.</title>
        <authorList>
            <person name="Mohabir J.T."/>
            <person name="Shea T.P."/>
            <person name="Kurbessoian T."/>
            <person name="Berby B."/>
            <person name="Fontaine J."/>
            <person name="Livny J."/>
            <person name="Gnirke A."/>
            <person name="Stajich J.E."/>
            <person name="Cuomo C.A."/>
        </authorList>
    </citation>
    <scope>NUCLEOTIDE SEQUENCE [LARGE SCALE GENOMIC DNA]</scope>
    <source>
        <strain evidence="11">CBS 291.66</strain>
    </source>
</reference>
<proteinExistence type="inferred from homology"/>
<dbReference type="Gene3D" id="3.30.420.10">
    <property type="entry name" value="Ribonuclease H-like superfamily/Ribonuclease H"/>
    <property type="match status" value="1"/>
</dbReference>
<dbReference type="PANTHER" id="PTHR12124">
    <property type="entry name" value="POLYMYOSITIS/SCLERODERMA AUTOANTIGEN-RELATED"/>
    <property type="match status" value="1"/>
</dbReference>
<dbReference type="GO" id="GO:0000166">
    <property type="term" value="F:nucleotide binding"/>
    <property type="evidence" value="ECO:0007669"/>
    <property type="project" value="InterPro"/>
</dbReference>
<dbReference type="GO" id="GO:0005730">
    <property type="term" value="C:nucleolus"/>
    <property type="evidence" value="ECO:0007669"/>
    <property type="project" value="TreeGrafter"/>
</dbReference>
<evidence type="ECO:0000256" key="1">
    <source>
        <dbReference type="ARBA" id="ARBA00004123"/>
    </source>
</evidence>
<evidence type="ECO:0000256" key="5">
    <source>
        <dbReference type="ARBA" id="ARBA00022835"/>
    </source>
</evidence>
<evidence type="ECO:0000256" key="2">
    <source>
        <dbReference type="ARBA" id="ARBA00022552"/>
    </source>
</evidence>
<organism evidence="11 12">
    <name type="scientific">Lichtheimia ornata</name>
    <dbReference type="NCBI Taxonomy" id="688661"/>
    <lineage>
        <taxon>Eukaryota</taxon>
        <taxon>Fungi</taxon>
        <taxon>Fungi incertae sedis</taxon>
        <taxon>Mucoromycota</taxon>
        <taxon>Mucoromycotina</taxon>
        <taxon>Mucoromycetes</taxon>
        <taxon>Mucorales</taxon>
        <taxon>Lichtheimiaceae</taxon>
        <taxon>Lichtheimia</taxon>
    </lineage>
</organism>
<dbReference type="GO" id="GO:0071044">
    <property type="term" value="P:histone mRNA catabolic process"/>
    <property type="evidence" value="ECO:0007669"/>
    <property type="project" value="TreeGrafter"/>
</dbReference>
<dbReference type="InterPro" id="IPR045092">
    <property type="entry name" value="Rrp6-like"/>
</dbReference>
<dbReference type="InterPro" id="IPR010997">
    <property type="entry name" value="HRDC-like_sf"/>
</dbReference>
<comment type="subcellular location">
    <subcellularLocation>
        <location evidence="1">Nucleus</location>
    </subcellularLocation>
</comment>
<dbReference type="CDD" id="cd06147">
    <property type="entry name" value="Rrp6p_like_exo"/>
    <property type="match status" value="1"/>
</dbReference>
<dbReference type="Pfam" id="PF01612">
    <property type="entry name" value="DNA_pol_A_exo1"/>
    <property type="match status" value="1"/>
</dbReference>
<dbReference type="GO" id="GO:0071036">
    <property type="term" value="P:nuclear polyadenylation-dependent snoRNA catabolic process"/>
    <property type="evidence" value="ECO:0007669"/>
    <property type="project" value="TreeGrafter"/>
</dbReference>
<feature type="compositionally biased region" description="Low complexity" evidence="9">
    <location>
        <begin position="665"/>
        <end position="680"/>
    </location>
</feature>
<dbReference type="InterPro" id="IPR012337">
    <property type="entry name" value="RNaseH-like_sf"/>
</dbReference>
<evidence type="ECO:0000313" key="12">
    <source>
        <dbReference type="Proteomes" id="UP001234581"/>
    </source>
</evidence>
<dbReference type="GO" id="GO:0071037">
    <property type="term" value="P:nuclear polyadenylation-dependent snRNA catabolic process"/>
    <property type="evidence" value="ECO:0007669"/>
    <property type="project" value="TreeGrafter"/>
</dbReference>
<dbReference type="PANTHER" id="PTHR12124:SF47">
    <property type="entry name" value="EXOSOME COMPONENT 10"/>
    <property type="match status" value="1"/>
</dbReference>
<keyword evidence="4" id="KW-0378">Hydrolase</keyword>
<evidence type="ECO:0000256" key="3">
    <source>
        <dbReference type="ARBA" id="ARBA00022722"/>
    </source>
</evidence>
<dbReference type="FunFam" id="1.10.150.80:FF:000001">
    <property type="entry name" value="Putative exosome component 10"/>
    <property type="match status" value="1"/>
</dbReference>
<dbReference type="PROSITE" id="PS50967">
    <property type="entry name" value="HRDC"/>
    <property type="match status" value="1"/>
</dbReference>
<comment type="caution">
    <text evidence="11">The sequence shown here is derived from an EMBL/GenBank/DDBJ whole genome shotgun (WGS) entry which is preliminary data.</text>
</comment>
<dbReference type="GO" id="GO:0000175">
    <property type="term" value="F:3'-5'-RNA exonuclease activity"/>
    <property type="evidence" value="ECO:0007669"/>
    <property type="project" value="InterPro"/>
</dbReference>
<evidence type="ECO:0000256" key="8">
    <source>
        <dbReference type="ARBA" id="ARBA00043957"/>
    </source>
</evidence>
<feature type="compositionally biased region" description="Low complexity" evidence="9">
    <location>
        <begin position="537"/>
        <end position="567"/>
    </location>
</feature>
<feature type="region of interest" description="Disordered" evidence="9">
    <location>
        <begin position="654"/>
        <end position="737"/>
    </location>
</feature>
<dbReference type="GO" id="GO:0000467">
    <property type="term" value="P:exonucleolytic trimming to generate mature 3'-end of 5.8S rRNA from tricistronic rRNA transcript (SSU-rRNA, 5.8S rRNA, LSU-rRNA)"/>
    <property type="evidence" value="ECO:0007669"/>
    <property type="project" value="InterPro"/>
</dbReference>